<proteinExistence type="predicted"/>
<organism evidence="2 3">
    <name type="scientific">Didymella pomorum</name>
    <dbReference type="NCBI Taxonomy" id="749634"/>
    <lineage>
        <taxon>Eukaryota</taxon>
        <taxon>Fungi</taxon>
        <taxon>Dikarya</taxon>
        <taxon>Ascomycota</taxon>
        <taxon>Pezizomycotina</taxon>
        <taxon>Dothideomycetes</taxon>
        <taxon>Pleosporomycetidae</taxon>
        <taxon>Pleosporales</taxon>
        <taxon>Pleosporineae</taxon>
        <taxon>Didymellaceae</taxon>
        <taxon>Didymella</taxon>
    </lineage>
</organism>
<sequence>MAERAAQVRSMKAIYEGAVRIYGWLGLPHDNEEARAAVVIMRECNKYLREGLRDNNDDIMMVFSKITSDLACFPHDAQSELGWAGIARICDSPFWRRAWIYQEVSTPTKISFWYGHHDFDDVLVNAVATMAINFAKLPGFPENIAKSCGHGSGAYSMIDARNRRENGQNLSFAELMQEMRVADCTDLRDRVYCLLAHTSDVPAGRFNIDYQIDPMELFVDVARYLITESKGGLEIFRYVFTPTAESTQEAFRARFQPSLPSWVPDWRQKVYLDSAFGHFTMTADDGLPLYTPLSGPVRVRVESSQLHVQGLVMRDTEITLLTNIWDDYNRSWQAPLKWYNDLLADFGSCPSVDMAIRRSMLGNRTFFKEDHHWVQYKYRRGGLLDWQVIEATSSVPDPSSPTRPAYMFADFYNVCYGRRLAVLDHRRIAVVPAGATIGDKIAAFQGGHSLYLLRPLHDDHFQFIGECYVDGWMNGEIAHEKAEGIVRTIRLV</sequence>
<comment type="caution">
    <text evidence="2">The sequence shown here is derived from an EMBL/GenBank/DDBJ whole genome shotgun (WGS) entry which is preliminary data.</text>
</comment>
<evidence type="ECO:0000313" key="2">
    <source>
        <dbReference type="EMBL" id="KAJ4399977.1"/>
    </source>
</evidence>
<dbReference type="Pfam" id="PF06985">
    <property type="entry name" value="HET"/>
    <property type="match status" value="1"/>
</dbReference>
<evidence type="ECO:0000313" key="3">
    <source>
        <dbReference type="Proteomes" id="UP001140510"/>
    </source>
</evidence>
<protein>
    <recommendedName>
        <fullName evidence="1">Heterokaryon incompatibility domain-containing protein</fullName>
    </recommendedName>
</protein>
<dbReference type="PANTHER" id="PTHR24148">
    <property type="entry name" value="ANKYRIN REPEAT DOMAIN-CONTAINING PROTEIN 39 HOMOLOG-RELATED"/>
    <property type="match status" value="1"/>
</dbReference>
<dbReference type="EMBL" id="JAPEVA010000097">
    <property type="protein sequence ID" value="KAJ4399977.1"/>
    <property type="molecule type" value="Genomic_DNA"/>
</dbReference>
<feature type="domain" description="Heterokaryon incompatibility" evidence="1">
    <location>
        <begin position="3"/>
        <end position="103"/>
    </location>
</feature>
<dbReference type="AlphaFoldDB" id="A0A9W8Z873"/>
<keyword evidence="3" id="KW-1185">Reference proteome</keyword>
<evidence type="ECO:0000259" key="1">
    <source>
        <dbReference type="Pfam" id="PF06985"/>
    </source>
</evidence>
<name>A0A9W8Z873_9PLEO</name>
<reference evidence="2" key="1">
    <citation type="submission" date="2022-10" db="EMBL/GenBank/DDBJ databases">
        <title>Tapping the CABI collections for fungal endophytes: first genome assemblies for Collariella, Neodidymelliopsis, Ascochyta clinopodiicola, Didymella pomorum, Didymosphaeria variabile, Neocosmospora piperis and Neocucurbitaria cava.</title>
        <authorList>
            <person name="Hill R."/>
        </authorList>
    </citation>
    <scope>NUCLEOTIDE SEQUENCE</scope>
    <source>
        <strain evidence="2">IMI 355091</strain>
    </source>
</reference>
<dbReference type="Pfam" id="PF26639">
    <property type="entry name" value="Het-6_barrel"/>
    <property type="match status" value="1"/>
</dbReference>
<dbReference type="InterPro" id="IPR052895">
    <property type="entry name" value="HetReg/Transcr_Mod"/>
</dbReference>
<dbReference type="InterPro" id="IPR010730">
    <property type="entry name" value="HET"/>
</dbReference>
<dbReference type="Proteomes" id="UP001140510">
    <property type="component" value="Unassembled WGS sequence"/>
</dbReference>
<gene>
    <name evidence="2" type="ORF">N0V91_009050</name>
</gene>
<dbReference type="PANTHER" id="PTHR24148:SF64">
    <property type="entry name" value="HETEROKARYON INCOMPATIBILITY DOMAIN-CONTAINING PROTEIN"/>
    <property type="match status" value="1"/>
</dbReference>
<accession>A0A9W8Z873</accession>
<dbReference type="OrthoDB" id="5416609at2759"/>